<protein>
    <recommendedName>
        <fullName evidence="3">C1q domain-containing protein</fullName>
    </recommendedName>
</protein>
<evidence type="ECO:0008006" key="3">
    <source>
        <dbReference type="Google" id="ProtNLM"/>
    </source>
</evidence>
<dbReference type="InterPro" id="IPR011050">
    <property type="entry name" value="Pectin_lyase_fold/virulence"/>
</dbReference>
<dbReference type="InterPro" id="IPR012334">
    <property type="entry name" value="Pectin_lyas_fold"/>
</dbReference>
<evidence type="ECO:0000313" key="2">
    <source>
        <dbReference type="Proteomes" id="UP001055093"/>
    </source>
</evidence>
<evidence type="ECO:0000313" key="1">
    <source>
        <dbReference type="EMBL" id="GJE77299.1"/>
    </source>
</evidence>
<reference evidence="1" key="2">
    <citation type="submission" date="2021-08" db="EMBL/GenBank/DDBJ databases">
        <authorList>
            <person name="Tani A."/>
            <person name="Ola A."/>
            <person name="Ogura Y."/>
            <person name="Katsura K."/>
            <person name="Hayashi T."/>
        </authorList>
    </citation>
    <scope>NUCLEOTIDE SEQUENCE</scope>
    <source>
        <strain evidence="1">DSM 14458</strain>
    </source>
</reference>
<keyword evidence="2" id="KW-1185">Reference proteome</keyword>
<dbReference type="Proteomes" id="UP001055093">
    <property type="component" value="Unassembled WGS sequence"/>
</dbReference>
<comment type="caution">
    <text evidence="1">The sequence shown here is derived from an EMBL/GenBank/DDBJ whole genome shotgun (WGS) entry which is preliminary data.</text>
</comment>
<proteinExistence type="predicted"/>
<dbReference type="Gene3D" id="2.60.120.40">
    <property type="match status" value="1"/>
</dbReference>
<dbReference type="RefSeq" id="WP_238308416.1">
    <property type="nucleotide sequence ID" value="NZ_BPRE01000013.1"/>
</dbReference>
<sequence>MPEFRLVPEIDGVPTSIRPTDARFGAAVGAAPVVADGVPDTIANHLEGKASLDPDTGKVLQAQIDLSKGGDYGVGLGLPAIATVQKRILSRGFIQASVDLGITGATSGSVPDETTKWLAAIADALPTLAKPVLLPGGRSYRIGRKLTFPSGTGIVSDGGVTILGDAGDFNNTSRGGGATFVGDIGTFTGARFGSNAVMVAAADNSVGVTFRGLKLQFTAASASTFVNKAVIGLLANGVKGLVVEDVEATGFNNGGVFWIDACKDFLIRRANIHDCVLHATTPAKGTHQLTGIWFDEGDHDLSISTGILDRPVVRRLLLTDAVASVIGYESDAWTVGGRASAITIIAPLVSSCGECDYFGGVRVLGGLYEDMHNFGFKLVHGARGAYATGLKMRRIGLAAVTLQSGQNEVQSVSGNFVQAEATRVGEIAMEGTTVNGVTVAPRTTKVGSASNFAGILALDVSTGGAAGLVENNTVEVTLSDSPRCNVPAYVGTTGAGNAFRVLRADDSMTGRMNLLSGNGAAQTMMIGEKTAVSAYLTADQSIPASTTTVIGFNAVSVDAKGEMDTSTSAFTASKPGTYRFVLAGQINDIDGTKVVALACRRAGAVFRQSVRKNTGTAGGPVELAWTVDVPLSTGQTVDFTINQSCNTEKLLAGTSQFTTLYVGAAT</sequence>
<organism evidence="1 2">
    <name type="scientific">Methylorubrum suomiense</name>
    <dbReference type="NCBI Taxonomy" id="144191"/>
    <lineage>
        <taxon>Bacteria</taxon>
        <taxon>Pseudomonadati</taxon>
        <taxon>Pseudomonadota</taxon>
        <taxon>Alphaproteobacteria</taxon>
        <taxon>Hyphomicrobiales</taxon>
        <taxon>Methylobacteriaceae</taxon>
        <taxon>Methylorubrum</taxon>
    </lineage>
</organism>
<gene>
    <name evidence="1" type="ORF">BGCPKDLD_3902</name>
</gene>
<dbReference type="SUPFAM" id="SSF51126">
    <property type="entry name" value="Pectin lyase-like"/>
    <property type="match status" value="1"/>
</dbReference>
<dbReference type="Gene3D" id="2.160.20.10">
    <property type="entry name" value="Single-stranded right-handed beta-helix, Pectin lyase-like"/>
    <property type="match status" value="1"/>
</dbReference>
<name>A0ABQ4UZI6_9HYPH</name>
<accession>A0ABQ4UZI6</accession>
<dbReference type="EMBL" id="BPRE01000013">
    <property type="protein sequence ID" value="GJE77299.1"/>
    <property type="molecule type" value="Genomic_DNA"/>
</dbReference>
<dbReference type="SUPFAM" id="SSF49842">
    <property type="entry name" value="TNF-like"/>
    <property type="match status" value="1"/>
</dbReference>
<dbReference type="InterPro" id="IPR008983">
    <property type="entry name" value="Tumour_necrosis_fac-like_dom"/>
</dbReference>
<reference evidence="1" key="1">
    <citation type="journal article" date="2021" name="Front. Microbiol.">
        <title>Comprehensive Comparative Genomics and Phenotyping of Methylobacterium Species.</title>
        <authorList>
            <person name="Alessa O."/>
            <person name="Ogura Y."/>
            <person name="Fujitani Y."/>
            <person name="Takami H."/>
            <person name="Hayashi T."/>
            <person name="Sahin N."/>
            <person name="Tani A."/>
        </authorList>
    </citation>
    <scope>NUCLEOTIDE SEQUENCE</scope>
    <source>
        <strain evidence="1">DSM 14458</strain>
    </source>
</reference>